<evidence type="ECO:0000313" key="3">
    <source>
        <dbReference type="Proteomes" id="UP000789595"/>
    </source>
</evidence>
<dbReference type="Proteomes" id="UP000789595">
    <property type="component" value="Unassembled WGS sequence"/>
</dbReference>
<accession>A0A8J2X465</accession>
<dbReference type="OrthoDB" id="1103175at2759"/>
<comment type="caution">
    <text evidence="2">The sequence shown here is derived from an EMBL/GenBank/DDBJ whole genome shotgun (WGS) entry which is preliminary data.</text>
</comment>
<gene>
    <name evidence="2" type="ORF">PECAL_4P10360</name>
</gene>
<reference evidence="2" key="1">
    <citation type="submission" date="2021-11" db="EMBL/GenBank/DDBJ databases">
        <authorList>
            <consortium name="Genoscope - CEA"/>
            <person name="William W."/>
        </authorList>
    </citation>
    <scope>NUCLEOTIDE SEQUENCE</scope>
</reference>
<feature type="chain" id="PRO_5035292676" description="SGNH domain-containing protein" evidence="1">
    <location>
        <begin position="24"/>
        <end position="332"/>
    </location>
</feature>
<evidence type="ECO:0000256" key="1">
    <source>
        <dbReference type="SAM" id="SignalP"/>
    </source>
</evidence>
<name>A0A8J2X465_9STRA</name>
<protein>
    <recommendedName>
        <fullName evidence="4">SGNH domain-containing protein</fullName>
    </recommendedName>
</protein>
<keyword evidence="1" id="KW-0732">Signal</keyword>
<keyword evidence="3" id="KW-1185">Reference proteome</keyword>
<feature type="signal peptide" evidence="1">
    <location>
        <begin position="1"/>
        <end position="23"/>
    </location>
</feature>
<dbReference type="EMBL" id="CAKKNE010000004">
    <property type="protein sequence ID" value="CAH0373796.1"/>
    <property type="molecule type" value="Genomic_DNA"/>
</dbReference>
<dbReference type="AlphaFoldDB" id="A0A8J2X465"/>
<evidence type="ECO:0000313" key="2">
    <source>
        <dbReference type="EMBL" id="CAH0373796.1"/>
    </source>
</evidence>
<evidence type="ECO:0008006" key="4">
    <source>
        <dbReference type="Google" id="ProtNLM"/>
    </source>
</evidence>
<proteinExistence type="predicted"/>
<organism evidence="2 3">
    <name type="scientific">Pelagomonas calceolata</name>
    <dbReference type="NCBI Taxonomy" id="35677"/>
    <lineage>
        <taxon>Eukaryota</taxon>
        <taxon>Sar</taxon>
        <taxon>Stramenopiles</taxon>
        <taxon>Ochrophyta</taxon>
        <taxon>Pelagophyceae</taxon>
        <taxon>Pelagomonadales</taxon>
        <taxon>Pelagomonadaceae</taxon>
        <taxon>Pelagomonas</taxon>
    </lineage>
</organism>
<sequence>MRHALRWCATLLALVAAEPPCYATREARVAPVRGAWVARVERQSSYRNLSCPLEWSKYSCVHQGQAARAAAAAGRGFAPAGCALGGAWRPRGNGTRVFFWGDSLLRQVFIAMACGLHAAGRVVDAAADWPPCGAAEWPCHGAARCVRCGPGSGFFGATVTLATGAELRTVSTDAPGGAVAFFHDVQPDRDVVVVEAGVHGGSPFANAQRVLAAARPLFARSVRVIWVVTPQDAFPSRSGDGRFEPKYLRSHRGGCVKSVAPARSSEEWRALRGDARALDALWGVIDLAGLEDQGDAKVGAGLAGGDCQHYCMPGPPDVLAAALDAMLAALPA</sequence>